<organism evidence="1 2">
    <name type="scientific">Polymorphum gilvum (strain LMG 25793 / CGMCC 1.9160 / SL003B-26A1)</name>
    <dbReference type="NCBI Taxonomy" id="991905"/>
    <lineage>
        <taxon>Bacteria</taxon>
        <taxon>Pseudomonadati</taxon>
        <taxon>Pseudomonadota</taxon>
        <taxon>Alphaproteobacteria</taxon>
        <taxon>Rhodobacterales</taxon>
        <taxon>Paracoccaceae</taxon>
        <taxon>Polymorphum</taxon>
    </lineage>
</organism>
<name>F2J5R0_POLGS</name>
<gene>
    <name evidence="1" type="ordered locus">SL003B_1716</name>
</gene>
<dbReference type="EMBL" id="CP002568">
    <property type="protein sequence ID" value="ADZ70143.1"/>
    <property type="molecule type" value="Genomic_DNA"/>
</dbReference>
<dbReference type="eggNOG" id="ENOG5033QWS">
    <property type="taxonomic scope" value="Bacteria"/>
</dbReference>
<dbReference type="SUPFAM" id="SSF110849">
    <property type="entry name" value="ParB/Sulfiredoxin"/>
    <property type="match status" value="1"/>
</dbReference>
<keyword evidence="2" id="KW-1185">Reference proteome</keyword>
<proteinExistence type="predicted"/>
<dbReference type="KEGG" id="pgv:SL003B_1716"/>
<dbReference type="HOGENOM" id="CLU_769150_0_0_5"/>
<accession>F2J5R0</accession>
<dbReference type="AlphaFoldDB" id="F2J5R0"/>
<dbReference type="PATRIC" id="fig|991905.3.peg.1759"/>
<evidence type="ECO:0000313" key="2">
    <source>
        <dbReference type="Proteomes" id="UP000008130"/>
    </source>
</evidence>
<dbReference type="InterPro" id="IPR036086">
    <property type="entry name" value="ParB/Sulfiredoxin_sf"/>
</dbReference>
<sequence>MEGFSSEADLEEALRLSPGYDGLRKSIQEIGQMQSIYVQRTATGKYLVLEGATRVTILRELDRKFTSGKNQDVFRYVQAKVLPQNFGEKDVAILLAGIHVRGSGVRDWGRYIEAKFIYETVVGRPGHPPLMNQATLAENMGKSESWVARLKSAYEFALKFVEYVDDDPNPRKLAAEKFSTLEEISKARVIGPQLRDFDNKAYDDLRRDVFDMVRNDVFKEYRDARFLKEFYDDPDAWAQLMSGEKHIANKLAQQTQDKSSHPKAKIAAMPQLVRRALDRGEDGFDDEDVTSLQQTIDLIEDKVHDGVHPYRLALKKATRTLNKASRADVVDLQPSDIEEFREAYAYFDGLVGQHFQARGA</sequence>
<protein>
    <submittedName>
        <fullName evidence="1">Uncharacterized protein</fullName>
    </submittedName>
</protein>
<dbReference type="Proteomes" id="UP000008130">
    <property type="component" value="Chromosome"/>
</dbReference>
<reference evidence="1 2" key="1">
    <citation type="journal article" date="2011" name="J. Bacteriol.">
        <title>Complete genome sequence of Polymorphum gilvum SL003B-26A1T, a crude oil-degrading bacterium from oil-polluted saline soil.</title>
        <authorList>
            <person name="Li S.G."/>
            <person name="Tang Y.Q."/>
            <person name="Nie Y."/>
            <person name="Cai M."/>
            <person name="Wu X.L."/>
        </authorList>
    </citation>
    <scope>NUCLEOTIDE SEQUENCE [LARGE SCALE GENOMIC DNA]</scope>
    <source>
        <strain evidence="2">LMG 25793 / CGMCC 1.9160 / SL003B-26A1</strain>
    </source>
</reference>
<evidence type="ECO:0000313" key="1">
    <source>
        <dbReference type="EMBL" id="ADZ70143.1"/>
    </source>
</evidence>